<keyword evidence="7 9" id="KW-0472">Membrane</keyword>
<dbReference type="GO" id="GO:0016020">
    <property type="term" value="C:membrane"/>
    <property type="evidence" value="ECO:0007669"/>
    <property type="project" value="UniProtKB-SubCell"/>
</dbReference>
<organism evidence="11 12">
    <name type="scientific">Lolium multiflorum</name>
    <name type="common">Italian ryegrass</name>
    <name type="synonym">Lolium perenne subsp. multiflorum</name>
    <dbReference type="NCBI Taxonomy" id="4521"/>
    <lineage>
        <taxon>Eukaryota</taxon>
        <taxon>Viridiplantae</taxon>
        <taxon>Streptophyta</taxon>
        <taxon>Embryophyta</taxon>
        <taxon>Tracheophyta</taxon>
        <taxon>Spermatophyta</taxon>
        <taxon>Magnoliopsida</taxon>
        <taxon>Liliopsida</taxon>
        <taxon>Poales</taxon>
        <taxon>Poaceae</taxon>
        <taxon>BOP clade</taxon>
        <taxon>Pooideae</taxon>
        <taxon>Poodae</taxon>
        <taxon>Poeae</taxon>
        <taxon>Poeae Chloroplast Group 2 (Poeae type)</taxon>
        <taxon>Loliodinae</taxon>
        <taxon>Loliinae</taxon>
        <taxon>Lolium</taxon>
    </lineage>
</organism>
<keyword evidence="12" id="KW-1185">Reference proteome</keyword>
<evidence type="ECO:0000256" key="6">
    <source>
        <dbReference type="ARBA" id="ARBA00022989"/>
    </source>
</evidence>
<evidence type="ECO:0000256" key="4">
    <source>
        <dbReference type="ARBA" id="ARBA00022729"/>
    </source>
</evidence>
<evidence type="ECO:0000259" key="10">
    <source>
        <dbReference type="Pfam" id="PF08263"/>
    </source>
</evidence>
<keyword evidence="5" id="KW-0677">Repeat</keyword>
<evidence type="ECO:0000256" key="7">
    <source>
        <dbReference type="ARBA" id="ARBA00023136"/>
    </source>
</evidence>
<feature type="domain" description="Leucine-rich repeat-containing N-terminal plant-type" evidence="10">
    <location>
        <begin position="56"/>
        <end position="91"/>
    </location>
</feature>
<feature type="transmembrane region" description="Helical" evidence="9">
    <location>
        <begin position="20"/>
        <end position="37"/>
    </location>
</feature>
<protein>
    <recommendedName>
        <fullName evidence="10">Leucine-rich repeat-containing N-terminal plant-type domain-containing protein</fullName>
    </recommendedName>
</protein>
<keyword evidence="2" id="KW-0433">Leucine-rich repeat</keyword>
<keyword evidence="3 9" id="KW-0812">Transmembrane</keyword>
<gene>
    <name evidence="11" type="ORF">QYE76_000154</name>
</gene>
<evidence type="ECO:0000256" key="1">
    <source>
        <dbReference type="ARBA" id="ARBA00004479"/>
    </source>
</evidence>
<evidence type="ECO:0000256" key="8">
    <source>
        <dbReference type="ARBA" id="ARBA00023180"/>
    </source>
</evidence>
<evidence type="ECO:0000256" key="3">
    <source>
        <dbReference type="ARBA" id="ARBA00022692"/>
    </source>
</evidence>
<accession>A0AAD8RIV1</accession>
<evidence type="ECO:0000256" key="9">
    <source>
        <dbReference type="SAM" id="Phobius"/>
    </source>
</evidence>
<dbReference type="Gene3D" id="3.80.10.10">
    <property type="entry name" value="Ribonuclease Inhibitor"/>
    <property type="match status" value="1"/>
</dbReference>
<dbReference type="InterPro" id="IPR001611">
    <property type="entry name" value="Leu-rich_rpt"/>
</dbReference>
<dbReference type="EMBL" id="JAUUTY010000005">
    <property type="protein sequence ID" value="KAK1625839.1"/>
    <property type="molecule type" value="Genomic_DNA"/>
</dbReference>
<keyword evidence="8" id="KW-0325">Glycoprotein</keyword>
<keyword evidence="6 9" id="KW-1133">Transmembrane helix</keyword>
<evidence type="ECO:0000313" key="11">
    <source>
        <dbReference type="EMBL" id="KAK1625839.1"/>
    </source>
</evidence>
<dbReference type="Pfam" id="PF00560">
    <property type="entry name" value="LRR_1"/>
    <property type="match status" value="1"/>
</dbReference>
<dbReference type="Pfam" id="PF08263">
    <property type="entry name" value="LRRNT_2"/>
    <property type="match status" value="1"/>
</dbReference>
<dbReference type="AlphaFoldDB" id="A0AAD8RIV1"/>
<dbReference type="InterPro" id="IPR032675">
    <property type="entry name" value="LRR_dom_sf"/>
</dbReference>
<dbReference type="InterPro" id="IPR013210">
    <property type="entry name" value="LRR_N_plant-typ"/>
</dbReference>
<dbReference type="PANTHER" id="PTHR48063">
    <property type="entry name" value="LRR RECEPTOR-LIKE KINASE"/>
    <property type="match status" value="1"/>
</dbReference>
<keyword evidence="4" id="KW-0732">Signal</keyword>
<dbReference type="SUPFAM" id="SSF52058">
    <property type="entry name" value="L domain-like"/>
    <property type="match status" value="1"/>
</dbReference>
<comment type="subcellular location">
    <subcellularLocation>
        <location evidence="1">Membrane</location>
        <topology evidence="1">Single-pass type I membrane protein</topology>
    </subcellularLocation>
</comment>
<comment type="caution">
    <text evidence="11">The sequence shown here is derived from an EMBL/GenBank/DDBJ whole genome shotgun (WGS) entry which is preliminary data.</text>
</comment>
<name>A0AAD8RIV1_LOLMU</name>
<dbReference type="Pfam" id="PF13516">
    <property type="entry name" value="LRR_6"/>
    <property type="match status" value="1"/>
</dbReference>
<evidence type="ECO:0000256" key="2">
    <source>
        <dbReference type="ARBA" id="ARBA00022614"/>
    </source>
</evidence>
<evidence type="ECO:0000256" key="5">
    <source>
        <dbReference type="ARBA" id="ARBA00022737"/>
    </source>
</evidence>
<dbReference type="Proteomes" id="UP001231189">
    <property type="component" value="Unassembled WGS sequence"/>
</dbReference>
<reference evidence="11" key="1">
    <citation type="submission" date="2023-07" db="EMBL/GenBank/DDBJ databases">
        <title>A chromosome-level genome assembly of Lolium multiflorum.</title>
        <authorList>
            <person name="Chen Y."/>
            <person name="Copetti D."/>
            <person name="Kolliker R."/>
            <person name="Studer B."/>
        </authorList>
    </citation>
    <scope>NUCLEOTIDE SEQUENCE</scope>
    <source>
        <strain evidence="11">02402/16</strain>
        <tissue evidence="11">Leaf</tissue>
    </source>
</reference>
<dbReference type="PANTHER" id="PTHR48063:SF51">
    <property type="entry name" value="LEUCINE-RICH REPEAT-CONTAINING N-TERMINAL PLANT-TYPE DOMAIN-CONTAINING PROTEIN"/>
    <property type="match status" value="1"/>
</dbReference>
<sequence length="243" mass="27080">MWTGLEEDYPHRKMAEPEPLVRVLIILMTCFLLFHLSSPVAVTPTPPAGILCIPREWDALRDFKAGLNDFGNILPSWPGTDCCWWKGVICSNRTGHVVALRIHSERYSFPFATIGGEIHSSLLSLRHLKQLDLSYNNFEGQPIAELIDTLRSLTHLNLSYSNFSGRIPPHIGNLSNLLILQLNSYPDNLPKIQVIPHSHDLAWVSGLRKLQVLNMSGMDLSAAVDWSHSVNMLPASVATIGIS</sequence>
<dbReference type="InterPro" id="IPR046956">
    <property type="entry name" value="RLP23-like"/>
</dbReference>
<evidence type="ECO:0000313" key="12">
    <source>
        <dbReference type="Proteomes" id="UP001231189"/>
    </source>
</evidence>
<proteinExistence type="predicted"/>